<dbReference type="InterPro" id="IPR037069">
    <property type="entry name" value="AcylCoA_DH/ox_N_sf"/>
</dbReference>
<dbReference type="GO" id="GO:0003995">
    <property type="term" value="F:acyl-CoA dehydrogenase activity"/>
    <property type="evidence" value="ECO:0007669"/>
    <property type="project" value="InterPro"/>
</dbReference>
<dbReference type="FunFam" id="2.40.110.10:FF:000001">
    <property type="entry name" value="Acyl-CoA dehydrogenase, mitochondrial"/>
    <property type="match status" value="1"/>
</dbReference>
<dbReference type="Gene3D" id="2.40.110.10">
    <property type="entry name" value="Butyryl-CoA Dehydrogenase, subunit A, domain 2"/>
    <property type="match status" value="1"/>
</dbReference>
<dbReference type="Pfam" id="PF02771">
    <property type="entry name" value="Acyl-CoA_dh_N"/>
    <property type="match status" value="1"/>
</dbReference>
<name>A0AA37BRQ9_9ARCH</name>
<feature type="domain" description="Acyl-CoA dehydrogenase/oxidase N-terminal" evidence="9">
    <location>
        <begin position="11"/>
        <end position="109"/>
    </location>
</feature>
<dbReference type="InterPro" id="IPR009075">
    <property type="entry name" value="AcylCo_DH/oxidase_C"/>
</dbReference>
<evidence type="ECO:0000256" key="1">
    <source>
        <dbReference type="ARBA" id="ARBA00001974"/>
    </source>
</evidence>
<sequence length="374" mass="40925">MGRWNGPEILRAREEARAFALRELTGPGTEAYEDEGAYPEEIRRAARPLLHYLTGSVMTRVAVIEEVCKVNPGLGLTAVEQPLFGSELVAMFGNERQKREYLDRSVRGEAISALAVTEPGGGSDVASVRTEARKEGGFYVLNGRKMFITNGSVADYLIVLARTSVEEKRHRGLTLFIVDRGTAGLEATRLRGKMGVRPSVTTEVVLDGCRVPEENVLGQVGMGFYHVMEFFNRSRINVAAMSLGIAEGAMDILVGEVRGGRLEHMRKGHGMSLLSSLFTRVSLARAITYRAAEEAQDGRANPALSSMAKKFASEVAVQVSSEVVRYLGQSGISGRAERFLRDARIMPIWEGTSEIEDLVIAREVLRGGLDFDAI</sequence>
<dbReference type="InterPro" id="IPR046373">
    <property type="entry name" value="Acyl-CoA_Oxase/DH_mid-dom_sf"/>
</dbReference>
<dbReference type="Pfam" id="PF02770">
    <property type="entry name" value="Acyl-CoA_dh_M"/>
    <property type="match status" value="1"/>
</dbReference>
<protein>
    <submittedName>
        <fullName evidence="10">Acyl-CoA dehydrogenase</fullName>
    </submittedName>
</protein>
<dbReference type="EMBL" id="BMNY01000002">
    <property type="protein sequence ID" value="GGM75747.1"/>
    <property type="molecule type" value="Genomic_DNA"/>
</dbReference>
<dbReference type="Gene3D" id="1.10.540.10">
    <property type="entry name" value="Acyl-CoA dehydrogenase/oxidase, N-terminal domain"/>
    <property type="match status" value="1"/>
</dbReference>
<keyword evidence="3 6" id="KW-0285">Flavoprotein</keyword>
<dbReference type="AlphaFoldDB" id="A0AA37BRQ9"/>
<organism evidence="10 11">
    <name type="scientific">Thermogymnomonas acidicola</name>
    <dbReference type="NCBI Taxonomy" id="399579"/>
    <lineage>
        <taxon>Archaea</taxon>
        <taxon>Methanobacteriati</taxon>
        <taxon>Thermoplasmatota</taxon>
        <taxon>Thermoplasmata</taxon>
        <taxon>Thermoplasmatales</taxon>
        <taxon>Thermogymnomonas</taxon>
    </lineage>
</organism>
<keyword evidence="4 6" id="KW-0274">FAD</keyword>
<dbReference type="RefSeq" id="WP_188681321.1">
    <property type="nucleotide sequence ID" value="NZ_BMNY01000002.1"/>
</dbReference>
<reference evidence="10" key="2">
    <citation type="submission" date="2022-09" db="EMBL/GenBank/DDBJ databases">
        <authorList>
            <person name="Sun Q."/>
            <person name="Ohkuma M."/>
        </authorList>
    </citation>
    <scope>NUCLEOTIDE SEQUENCE</scope>
    <source>
        <strain evidence="10">JCM 13583</strain>
    </source>
</reference>
<proteinExistence type="inferred from homology"/>
<evidence type="ECO:0000256" key="5">
    <source>
        <dbReference type="ARBA" id="ARBA00023002"/>
    </source>
</evidence>
<dbReference type="Gene3D" id="1.20.140.10">
    <property type="entry name" value="Butyryl-CoA Dehydrogenase, subunit A, domain 3"/>
    <property type="match status" value="1"/>
</dbReference>
<dbReference type="InterPro" id="IPR036250">
    <property type="entry name" value="AcylCo_DH-like_C"/>
</dbReference>
<reference evidence="10" key="1">
    <citation type="journal article" date="2014" name="Int. J. Syst. Evol. Microbiol.">
        <title>Complete genome sequence of Corynebacterium casei LMG S-19264T (=DSM 44701T), isolated from a smear-ripened cheese.</title>
        <authorList>
            <consortium name="US DOE Joint Genome Institute (JGI-PGF)"/>
            <person name="Walter F."/>
            <person name="Albersmeier A."/>
            <person name="Kalinowski J."/>
            <person name="Ruckert C."/>
        </authorList>
    </citation>
    <scope>NUCLEOTIDE SEQUENCE</scope>
    <source>
        <strain evidence="10">JCM 13583</strain>
    </source>
</reference>
<evidence type="ECO:0000313" key="11">
    <source>
        <dbReference type="Proteomes" id="UP000632195"/>
    </source>
</evidence>
<evidence type="ECO:0000259" key="7">
    <source>
        <dbReference type="Pfam" id="PF00441"/>
    </source>
</evidence>
<feature type="domain" description="Acyl-CoA dehydrogenase/oxidase C-terminal" evidence="7">
    <location>
        <begin position="221"/>
        <end position="364"/>
    </location>
</feature>
<dbReference type="PANTHER" id="PTHR43884">
    <property type="entry name" value="ACYL-COA DEHYDROGENASE"/>
    <property type="match status" value="1"/>
</dbReference>
<gene>
    <name evidence="10" type="ORF">GCM10007108_12090</name>
</gene>
<evidence type="ECO:0000259" key="9">
    <source>
        <dbReference type="Pfam" id="PF02771"/>
    </source>
</evidence>
<dbReference type="InterPro" id="IPR006089">
    <property type="entry name" value="Acyl-CoA_DH_CS"/>
</dbReference>
<dbReference type="InterPro" id="IPR006091">
    <property type="entry name" value="Acyl-CoA_Oxase/DH_mid-dom"/>
</dbReference>
<evidence type="ECO:0000259" key="8">
    <source>
        <dbReference type="Pfam" id="PF02770"/>
    </source>
</evidence>
<evidence type="ECO:0000256" key="6">
    <source>
        <dbReference type="RuleBase" id="RU362125"/>
    </source>
</evidence>
<dbReference type="GO" id="GO:0050660">
    <property type="term" value="F:flavin adenine dinucleotide binding"/>
    <property type="evidence" value="ECO:0007669"/>
    <property type="project" value="InterPro"/>
</dbReference>
<evidence type="ECO:0000256" key="4">
    <source>
        <dbReference type="ARBA" id="ARBA00022827"/>
    </source>
</evidence>
<evidence type="ECO:0000256" key="3">
    <source>
        <dbReference type="ARBA" id="ARBA00022630"/>
    </source>
</evidence>
<comment type="cofactor">
    <cofactor evidence="1 6">
        <name>FAD</name>
        <dbReference type="ChEBI" id="CHEBI:57692"/>
    </cofactor>
</comment>
<dbReference type="Pfam" id="PF00441">
    <property type="entry name" value="Acyl-CoA_dh_1"/>
    <property type="match status" value="1"/>
</dbReference>
<dbReference type="PROSITE" id="PS00072">
    <property type="entry name" value="ACYL_COA_DH_1"/>
    <property type="match status" value="1"/>
</dbReference>
<comment type="caution">
    <text evidence="10">The sequence shown here is derived from an EMBL/GenBank/DDBJ whole genome shotgun (WGS) entry which is preliminary data.</text>
</comment>
<dbReference type="SUPFAM" id="SSF47203">
    <property type="entry name" value="Acyl-CoA dehydrogenase C-terminal domain-like"/>
    <property type="match status" value="1"/>
</dbReference>
<dbReference type="Proteomes" id="UP000632195">
    <property type="component" value="Unassembled WGS sequence"/>
</dbReference>
<comment type="similarity">
    <text evidence="2 6">Belongs to the acyl-CoA dehydrogenase family.</text>
</comment>
<keyword evidence="11" id="KW-1185">Reference proteome</keyword>
<dbReference type="PANTHER" id="PTHR43884:SF12">
    <property type="entry name" value="ISOVALERYL-COA DEHYDROGENASE, MITOCHONDRIAL-RELATED"/>
    <property type="match status" value="1"/>
</dbReference>
<evidence type="ECO:0000313" key="10">
    <source>
        <dbReference type="EMBL" id="GGM75747.1"/>
    </source>
</evidence>
<keyword evidence="5 6" id="KW-0560">Oxidoreductase</keyword>
<dbReference type="SUPFAM" id="SSF56645">
    <property type="entry name" value="Acyl-CoA dehydrogenase NM domain-like"/>
    <property type="match status" value="1"/>
</dbReference>
<dbReference type="InterPro" id="IPR009100">
    <property type="entry name" value="AcylCoA_DH/oxidase_NM_dom_sf"/>
</dbReference>
<evidence type="ECO:0000256" key="2">
    <source>
        <dbReference type="ARBA" id="ARBA00009347"/>
    </source>
</evidence>
<accession>A0AA37BRQ9</accession>
<feature type="domain" description="Acyl-CoA oxidase/dehydrogenase middle" evidence="8">
    <location>
        <begin position="113"/>
        <end position="209"/>
    </location>
</feature>
<dbReference type="InterPro" id="IPR013786">
    <property type="entry name" value="AcylCoA_DH/ox_N"/>
</dbReference>